<evidence type="ECO:0000256" key="3">
    <source>
        <dbReference type="ARBA" id="ARBA00022605"/>
    </source>
</evidence>
<dbReference type="Gene3D" id="3.20.20.70">
    <property type="entry name" value="Aldolase class I"/>
    <property type="match status" value="1"/>
</dbReference>
<dbReference type="EC" id="5.3.1.24" evidence="2"/>
<dbReference type="GO" id="GO:0000162">
    <property type="term" value="P:L-tryptophan biosynthetic process"/>
    <property type="evidence" value="ECO:0007669"/>
    <property type="project" value="UniProtKB-UniPathway"/>
</dbReference>
<dbReference type="CDD" id="cd00405">
    <property type="entry name" value="PRAI"/>
    <property type="match status" value="1"/>
</dbReference>
<name>A0A0F8W6G4_9ZZZZ</name>
<dbReference type="GO" id="GO:0004640">
    <property type="term" value="F:phosphoribosylanthranilate isomerase activity"/>
    <property type="evidence" value="ECO:0007669"/>
    <property type="project" value="UniProtKB-EC"/>
</dbReference>
<evidence type="ECO:0000256" key="2">
    <source>
        <dbReference type="ARBA" id="ARBA00012572"/>
    </source>
</evidence>
<keyword evidence="4" id="KW-0822">Tryptophan biosynthesis</keyword>
<dbReference type="SUPFAM" id="SSF51366">
    <property type="entry name" value="Ribulose-phoshate binding barrel"/>
    <property type="match status" value="1"/>
</dbReference>
<dbReference type="PANTHER" id="PTHR42894:SF1">
    <property type="entry name" value="N-(5'-PHOSPHORIBOSYL)ANTHRANILATE ISOMERASE"/>
    <property type="match status" value="1"/>
</dbReference>
<comment type="caution">
    <text evidence="8">The sequence shown here is derived from an EMBL/GenBank/DDBJ whole genome shotgun (WGS) entry which is preliminary data.</text>
</comment>
<dbReference type="InterPro" id="IPR013785">
    <property type="entry name" value="Aldolase_TIM"/>
</dbReference>
<comment type="pathway">
    <text evidence="1">Amino-acid biosynthesis; L-tryptophan biosynthesis; L-tryptophan from chorismate: step 3/5.</text>
</comment>
<keyword evidence="5" id="KW-0057">Aromatic amino acid biosynthesis</keyword>
<keyword evidence="3" id="KW-0028">Amino-acid biosynthesis</keyword>
<sequence>FHGDEDETYCKQFGRPYIKAIRMEPGLDVAEAMSQYPSASGFLFDAWNKDKYGGTGETFEWSRMPDLNDLPYSNNSALILAGGLTPDNVAEAVAAAKPYAVDVSGGVEISPGIKSEQLIQQFIAGATTG</sequence>
<proteinExistence type="inferred from homology"/>
<evidence type="ECO:0000259" key="7">
    <source>
        <dbReference type="Pfam" id="PF00697"/>
    </source>
</evidence>
<dbReference type="UniPathway" id="UPA00035">
    <property type="reaction ID" value="UER00042"/>
</dbReference>
<evidence type="ECO:0000256" key="1">
    <source>
        <dbReference type="ARBA" id="ARBA00004664"/>
    </source>
</evidence>
<dbReference type="InterPro" id="IPR001240">
    <property type="entry name" value="PRAI_dom"/>
</dbReference>
<dbReference type="HAMAP" id="MF_00135">
    <property type="entry name" value="PRAI"/>
    <property type="match status" value="1"/>
</dbReference>
<dbReference type="EMBL" id="LAZR01067088">
    <property type="protein sequence ID" value="KKK52302.1"/>
    <property type="molecule type" value="Genomic_DNA"/>
</dbReference>
<protein>
    <recommendedName>
        <fullName evidence="2">phosphoribosylanthranilate isomerase</fullName>
        <ecNumber evidence="2">5.3.1.24</ecNumber>
    </recommendedName>
</protein>
<gene>
    <name evidence="8" type="ORF">LCGC14_3106290</name>
</gene>
<keyword evidence="6" id="KW-0413">Isomerase</keyword>
<feature type="domain" description="N-(5'phosphoribosyl) anthranilate isomerase (PRAI)" evidence="7">
    <location>
        <begin position="2"/>
        <end position="123"/>
    </location>
</feature>
<feature type="non-terminal residue" evidence="8">
    <location>
        <position position="1"/>
    </location>
</feature>
<dbReference type="Pfam" id="PF00697">
    <property type="entry name" value="PRAI"/>
    <property type="match status" value="1"/>
</dbReference>
<dbReference type="InterPro" id="IPR011060">
    <property type="entry name" value="RibuloseP-bd_barrel"/>
</dbReference>
<evidence type="ECO:0000256" key="5">
    <source>
        <dbReference type="ARBA" id="ARBA00023141"/>
    </source>
</evidence>
<organism evidence="8">
    <name type="scientific">marine sediment metagenome</name>
    <dbReference type="NCBI Taxonomy" id="412755"/>
    <lineage>
        <taxon>unclassified sequences</taxon>
        <taxon>metagenomes</taxon>
        <taxon>ecological metagenomes</taxon>
    </lineage>
</organism>
<dbReference type="AlphaFoldDB" id="A0A0F8W6G4"/>
<evidence type="ECO:0000256" key="6">
    <source>
        <dbReference type="ARBA" id="ARBA00023235"/>
    </source>
</evidence>
<evidence type="ECO:0000313" key="8">
    <source>
        <dbReference type="EMBL" id="KKK52302.1"/>
    </source>
</evidence>
<evidence type="ECO:0000256" key="4">
    <source>
        <dbReference type="ARBA" id="ARBA00022822"/>
    </source>
</evidence>
<accession>A0A0F8W6G4</accession>
<reference evidence="8" key="1">
    <citation type="journal article" date="2015" name="Nature">
        <title>Complex archaea that bridge the gap between prokaryotes and eukaryotes.</title>
        <authorList>
            <person name="Spang A."/>
            <person name="Saw J.H."/>
            <person name="Jorgensen S.L."/>
            <person name="Zaremba-Niedzwiedzka K."/>
            <person name="Martijn J."/>
            <person name="Lind A.E."/>
            <person name="van Eijk R."/>
            <person name="Schleper C."/>
            <person name="Guy L."/>
            <person name="Ettema T.J."/>
        </authorList>
    </citation>
    <scope>NUCLEOTIDE SEQUENCE</scope>
</reference>
<dbReference type="InterPro" id="IPR044643">
    <property type="entry name" value="TrpF_fam"/>
</dbReference>
<dbReference type="PANTHER" id="PTHR42894">
    <property type="entry name" value="N-(5'-PHOSPHORIBOSYL)ANTHRANILATE ISOMERASE"/>
    <property type="match status" value="1"/>
</dbReference>